<evidence type="ECO:0000313" key="5">
    <source>
        <dbReference type="EMBL" id="NQV65746.1"/>
    </source>
</evidence>
<keyword evidence="3 4" id="KW-0546">Nucleotide metabolism</keyword>
<dbReference type="InterPro" id="IPR029001">
    <property type="entry name" value="ITPase-like_fam"/>
</dbReference>
<name>A0A973AAG5_9GAMM</name>
<evidence type="ECO:0000313" key="6">
    <source>
        <dbReference type="Proteomes" id="UP000754644"/>
    </source>
</evidence>
<organism evidence="5 6">
    <name type="scientific">SAR86 cluster bacterium</name>
    <dbReference type="NCBI Taxonomy" id="2030880"/>
    <lineage>
        <taxon>Bacteria</taxon>
        <taxon>Pseudomonadati</taxon>
        <taxon>Pseudomonadota</taxon>
        <taxon>Gammaproteobacteria</taxon>
        <taxon>SAR86 cluster</taxon>
    </lineage>
</organism>
<dbReference type="SUPFAM" id="SSF52972">
    <property type="entry name" value="ITPase-like"/>
    <property type="match status" value="1"/>
</dbReference>
<dbReference type="CDD" id="cd00555">
    <property type="entry name" value="Maf"/>
    <property type="match status" value="1"/>
</dbReference>
<accession>A0A973AAG5</accession>
<comment type="caution">
    <text evidence="4">Lacks conserved residue(s) required for the propagation of feature annotation.</text>
</comment>
<evidence type="ECO:0000256" key="3">
    <source>
        <dbReference type="ARBA" id="ARBA00023080"/>
    </source>
</evidence>
<dbReference type="EC" id="3.6.1.9" evidence="4"/>
<comment type="catalytic activity">
    <reaction evidence="4">
        <text>dTTP + H2O = dTMP + diphosphate + H(+)</text>
        <dbReference type="Rhea" id="RHEA:28534"/>
        <dbReference type="ChEBI" id="CHEBI:15377"/>
        <dbReference type="ChEBI" id="CHEBI:15378"/>
        <dbReference type="ChEBI" id="CHEBI:33019"/>
        <dbReference type="ChEBI" id="CHEBI:37568"/>
        <dbReference type="ChEBI" id="CHEBI:63528"/>
        <dbReference type="EC" id="3.6.1.9"/>
    </reaction>
</comment>
<comment type="function">
    <text evidence="4">Nucleoside triphosphate pyrophosphatase that hydrolyzes dTTP and UTP. May have a dual role in cell division arrest and in preventing the incorporation of modified nucleotides into cellular nucleic acids.</text>
</comment>
<feature type="site" description="Important for substrate specificity" evidence="4">
    <location>
        <position position="165"/>
    </location>
</feature>
<comment type="similarity">
    <text evidence="4">Belongs to the Maf family. YhdE subfamily.</text>
</comment>
<dbReference type="PIRSF" id="PIRSF006305">
    <property type="entry name" value="Maf"/>
    <property type="match status" value="1"/>
</dbReference>
<dbReference type="GO" id="GO:0009117">
    <property type="term" value="P:nucleotide metabolic process"/>
    <property type="evidence" value="ECO:0007669"/>
    <property type="project" value="UniProtKB-KW"/>
</dbReference>
<dbReference type="GO" id="GO:0047429">
    <property type="term" value="F:nucleoside triphosphate diphosphatase activity"/>
    <property type="evidence" value="ECO:0007669"/>
    <property type="project" value="UniProtKB-EC"/>
</dbReference>
<feature type="active site" description="Proton acceptor" evidence="4">
    <location>
        <position position="80"/>
    </location>
</feature>
<dbReference type="Proteomes" id="UP000754644">
    <property type="component" value="Unassembled WGS sequence"/>
</dbReference>
<sequence length="206" mass="22548">MIALVLGSASPRRSQLLRQLNLSFDVITPDIDETPLAGEQACDYASRMSKGKSVAARHLLEVDAPDALRRNSEVVVLCADTIVVLDNEILCKPRDEEDAVNMLRRMSNRRHTVVTAVTVSRLADGYEESFSVETEVNFRQVSEQECRKYWLTGEPQDKSGAYGIQGIGAIFVESIIGSGSNVAGLPLRETADCLARFGIDCLAANE</sequence>
<dbReference type="EMBL" id="JABMOJ010000386">
    <property type="protein sequence ID" value="NQV65746.1"/>
    <property type="molecule type" value="Genomic_DNA"/>
</dbReference>
<dbReference type="Gene3D" id="3.90.950.10">
    <property type="match status" value="1"/>
</dbReference>
<dbReference type="PANTHER" id="PTHR43213:SF5">
    <property type="entry name" value="BIFUNCTIONAL DTTP_UTP PYROPHOSPHATASE_METHYLTRANSFERASE PROTEIN-RELATED"/>
    <property type="match status" value="1"/>
</dbReference>
<dbReference type="Pfam" id="PF02545">
    <property type="entry name" value="Maf"/>
    <property type="match status" value="1"/>
</dbReference>
<comment type="caution">
    <text evidence="5">The sequence shown here is derived from an EMBL/GenBank/DDBJ whole genome shotgun (WGS) entry which is preliminary data.</text>
</comment>
<dbReference type="HAMAP" id="MF_00528">
    <property type="entry name" value="Maf"/>
    <property type="match status" value="1"/>
</dbReference>
<comment type="cofactor">
    <cofactor evidence="1 4">
        <name>a divalent metal cation</name>
        <dbReference type="ChEBI" id="CHEBI:60240"/>
    </cofactor>
</comment>
<dbReference type="NCBIfam" id="TIGR00172">
    <property type="entry name" value="maf"/>
    <property type="match status" value="1"/>
</dbReference>
<reference evidence="5" key="1">
    <citation type="submission" date="2020-05" db="EMBL/GenBank/DDBJ databases">
        <title>Sulfur intermediates as new biogeochemical hubs in an aquatic model microbial ecosystem.</title>
        <authorList>
            <person name="Vigneron A."/>
        </authorList>
    </citation>
    <scope>NUCLEOTIDE SEQUENCE</scope>
    <source>
        <strain evidence="5">Bin.250</strain>
    </source>
</reference>
<evidence type="ECO:0000256" key="2">
    <source>
        <dbReference type="ARBA" id="ARBA00022801"/>
    </source>
</evidence>
<dbReference type="GO" id="GO:0005737">
    <property type="term" value="C:cytoplasm"/>
    <property type="evidence" value="ECO:0007669"/>
    <property type="project" value="UniProtKB-SubCell"/>
</dbReference>
<dbReference type="AlphaFoldDB" id="A0A973AAG5"/>
<evidence type="ECO:0000256" key="4">
    <source>
        <dbReference type="HAMAP-Rule" id="MF_00528"/>
    </source>
</evidence>
<dbReference type="PANTHER" id="PTHR43213">
    <property type="entry name" value="BIFUNCTIONAL DTTP/UTP PYROPHOSPHATASE/METHYLTRANSFERASE PROTEIN-RELATED"/>
    <property type="match status" value="1"/>
</dbReference>
<proteinExistence type="inferred from homology"/>
<keyword evidence="4" id="KW-0963">Cytoplasm</keyword>
<comment type="catalytic activity">
    <reaction evidence="4">
        <text>UTP + H2O = UMP + diphosphate + H(+)</text>
        <dbReference type="Rhea" id="RHEA:29395"/>
        <dbReference type="ChEBI" id="CHEBI:15377"/>
        <dbReference type="ChEBI" id="CHEBI:15378"/>
        <dbReference type="ChEBI" id="CHEBI:33019"/>
        <dbReference type="ChEBI" id="CHEBI:46398"/>
        <dbReference type="ChEBI" id="CHEBI:57865"/>
        <dbReference type="EC" id="3.6.1.9"/>
    </reaction>
</comment>
<dbReference type="InterPro" id="IPR003697">
    <property type="entry name" value="Maf-like"/>
</dbReference>
<protein>
    <recommendedName>
        <fullName evidence="4">dTTP/UTP pyrophosphatase</fullName>
        <shortName evidence="4">dTTPase/UTPase</shortName>
        <ecNumber evidence="4">3.6.1.9</ecNumber>
    </recommendedName>
    <alternativeName>
        <fullName evidence="4">Nucleoside triphosphate pyrophosphatase</fullName>
    </alternativeName>
    <alternativeName>
        <fullName evidence="4">Nucleotide pyrophosphatase</fullName>
        <shortName evidence="4">Nucleotide PPase</shortName>
    </alternativeName>
</protein>
<comment type="subcellular location">
    <subcellularLocation>
        <location evidence="4">Cytoplasm</location>
    </subcellularLocation>
</comment>
<keyword evidence="2 4" id="KW-0378">Hydrolase</keyword>
<feature type="site" description="Important for substrate specificity" evidence="4">
    <location>
        <position position="12"/>
    </location>
</feature>
<feature type="site" description="Important for substrate specificity" evidence="4">
    <location>
        <position position="81"/>
    </location>
</feature>
<evidence type="ECO:0000256" key="1">
    <source>
        <dbReference type="ARBA" id="ARBA00001968"/>
    </source>
</evidence>
<gene>
    <name evidence="5" type="primary">maf</name>
    <name evidence="5" type="ORF">HQ497_10315</name>
</gene>